<reference evidence="2" key="1">
    <citation type="submission" date="2016-10" db="EMBL/GenBank/DDBJ databases">
        <authorList>
            <person name="Varghese N."/>
            <person name="Submissions S."/>
        </authorList>
    </citation>
    <scope>NUCLEOTIDE SEQUENCE [LARGE SCALE GENOMIC DNA]</scope>
    <source>
        <strain evidence="2">DSM 26879</strain>
    </source>
</reference>
<organism evidence="1 2">
    <name type="scientific">Yoonia tamlensis</name>
    <dbReference type="NCBI Taxonomy" id="390270"/>
    <lineage>
        <taxon>Bacteria</taxon>
        <taxon>Pseudomonadati</taxon>
        <taxon>Pseudomonadota</taxon>
        <taxon>Alphaproteobacteria</taxon>
        <taxon>Rhodobacterales</taxon>
        <taxon>Paracoccaceae</taxon>
        <taxon>Yoonia</taxon>
    </lineage>
</organism>
<dbReference type="RefSeq" id="WP_131802273.1">
    <property type="nucleotide sequence ID" value="NZ_FOYP01000001.1"/>
</dbReference>
<protein>
    <submittedName>
        <fullName evidence="1">Uncharacterized protein</fullName>
    </submittedName>
</protein>
<dbReference type="OrthoDB" id="9778912at2"/>
<keyword evidence="2" id="KW-1185">Reference proteome</keyword>
<dbReference type="Proteomes" id="UP000199478">
    <property type="component" value="Unassembled WGS sequence"/>
</dbReference>
<accession>A0A1I6FZ85</accession>
<proteinExistence type="predicted"/>
<dbReference type="InterPro" id="IPR046042">
    <property type="entry name" value="DUF6000"/>
</dbReference>
<evidence type="ECO:0000313" key="2">
    <source>
        <dbReference type="Proteomes" id="UP000199478"/>
    </source>
</evidence>
<dbReference type="EMBL" id="FOYP01000001">
    <property type="protein sequence ID" value="SFR35206.1"/>
    <property type="molecule type" value="Genomic_DNA"/>
</dbReference>
<dbReference type="Pfam" id="PF19463">
    <property type="entry name" value="DUF6000"/>
    <property type="match status" value="1"/>
</dbReference>
<gene>
    <name evidence="1" type="ORF">SAMN04488005_0778</name>
</gene>
<dbReference type="STRING" id="390270.SAMN04488005_0778"/>
<dbReference type="AlphaFoldDB" id="A0A1I6FZ85"/>
<sequence>MNDATKKQVELHVAGATVRHQSPFENMTTYRNDKECDLALIKKWVVPLYLTGLRVNDKTLATYNDLFPQLSHDILLTMLGEFNWRPRKVGAIFAAISKNQDVENIIGTHLLKSEVCYAGQGYCLALASFESVSARTFLIQYLDYYLQRTDLDFDQGSALGALAYLDPILGSDILSELIPAYYLWQQHRPHRSAAENVINNFGQQMASIATIRGAVGL</sequence>
<evidence type="ECO:0000313" key="1">
    <source>
        <dbReference type="EMBL" id="SFR35206.1"/>
    </source>
</evidence>
<name>A0A1I6FZ85_9RHOB</name>